<dbReference type="InterPro" id="IPR003567">
    <property type="entry name" value="Cyt_c_biogenesis"/>
</dbReference>
<evidence type="ECO:0000256" key="3">
    <source>
        <dbReference type="SAM" id="Phobius"/>
    </source>
</evidence>
<protein>
    <submittedName>
        <fullName evidence="6">Heme lyase CcmF/NrfE family subunit</fullName>
    </submittedName>
</protein>
<feature type="transmembrane region" description="Helical" evidence="3">
    <location>
        <begin position="429"/>
        <end position="448"/>
    </location>
</feature>
<dbReference type="InterPro" id="IPR032523">
    <property type="entry name" value="CcmF_C"/>
</dbReference>
<evidence type="ECO:0000313" key="6">
    <source>
        <dbReference type="EMBL" id="MBW0133251.1"/>
    </source>
</evidence>
<feature type="transmembrane region" description="Helical" evidence="3">
    <location>
        <begin position="316"/>
        <end position="334"/>
    </location>
</feature>
<evidence type="ECO:0000259" key="5">
    <source>
        <dbReference type="Pfam" id="PF16327"/>
    </source>
</evidence>
<feature type="transmembrane region" description="Helical" evidence="3">
    <location>
        <begin position="252"/>
        <end position="270"/>
    </location>
</feature>
<dbReference type="Pfam" id="PF16327">
    <property type="entry name" value="CcmF_C"/>
    <property type="match status" value="1"/>
</dbReference>
<feature type="transmembrane region" description="Helical" evidence="3">
    <location>
        <begin position="181"/>
        <end position="201"/>
    </location>
</feature>
<dbReference type="RefSeq" id="WP_218615788.1">
    <property type="nucleotide sequence ID" value="NZ_JADQDK010000001.1"/>
</dbReference>
<keyword evidence="6" id="KW-0456">Lyase</keyword>
<dbReference type="GO" id="GO:0016829">
    <property type="term" value="F:lyase activity"/>
    <property type="evidence" value="ECO:0007669"/>
    <property type="project" value="UniProtKB-KW"/>
</dbReference>
<dbReference type="PANTHER" id="PTHR43653:SF1">
    <property type="entry name" value="CYTOCHROME C-TYPE BIOGENESIS PROTEIN CCMF"/>
    <property type="match status" value="1"/>
</dbReference>
<feature type="transmembrane region" description="Helical" evidence="3">
    <location>
        <begin position="398"/>
        <end position="417"/>
    </location>
</feature>
<organism evidence="6 7">
    <name type="scientific">Pseudonocardia abyssalis</name>
    <dbReference type="NCBI Taxonomy" id="2792008"/>
    <lineage>
        <taxon>Bacteria</taxon>
        <taxon>Bacillati</taxon>
        <taxon>Actinomycetota</taxon>
        <taxon>Actinomycetes</taxon>
        <taxon>Pseudonocardiales</taxon>
        <taxon>Pseudonocardiaceae</taxon>
        <taxon>Pseudonocardia</taxon>
    </lineage>
</organism>
<comment type="caution">
    <text evidence="6">The sequence shown here is derived from an EMBL/GenBank/DDBJ whole genome shotgun (WGS) entry which is preliminary data.</text>
</comment>
<feature type="transmembrane region" description="Helical" evidence="3">
    <location>
        <begin position="617"/>
        <end position="636"/>
    </location>
</feature>
<feature type="domain" description="Cytochrome c assembly protein" evidence="4">
    <location>
        <begin position="92"/>
        <end position="299"/>
    </location>
</feature>
<accession>A0ABS6ULY0</accession>
<evidence type="ECO:0000256" key="2">
    <source>
        <dbReference type="ARBA" id="ARBA00022748"/>
    </source>
</evidence>
<feature type="transmembrane region" description="Helical" evidence="3">
    <location>
        <begin position="493"/>
        <end position="517"/>
    </location>
</feature>
<dbReference type="PANTHER" id="PTHR43653">
    <property type="entry name" value="CYTOCHROME C ASSEMBLY PROTEIN-RELATED"/>
    <property type="match status" value="1"/>
</dbReference>
<feature type="transmembrane region" description="Helical" evidence="3">
    <location>
        <begin position="454"/>
        <end position="472"/>
    </location>
</feature>
<feature type="transmembrane region" description="Helical" evidence="3">
    <location>
        <begin position="277"/>
        <end position="296"/>
    </location>
</feature>
<feature type="transmembrane region" description="Helical" evidence="3">
    <location>
        <begin position="355"/>
        <end position="378"/>
    </location>
</feature>
<name>A0ABS6ULY0_9PSEU</name>
<proteinExistence type="inferred from homology"/>
<gene>
    <name evidence="6" type="ORF">I4I81_03150</name>
</gene>
<dbReference type="Pfam" id="PF01578">
    <property type="entry name" value="Cytochrom_C_asm"/>
    <property type="match status" value="1"/>
</dbReference>
<keyword evidence="2" id="KW-0201">Cytochrome c-type biogenesis</keyword>
<feature type="transmembrane region" description="Helical" evidence="3">
    <location>
        <begin position="124"/>
        <end position="147"/>
    </location>
</feature>
<reference evidence="6 7" key="1">
    <citation type="submission" date="2020-11" db="EMBL/GenBank/DDBJ databases">
        <title>Pseudonocardia abyssalis sp. nov. and Pseudonocardia oceani sp. nov., description and phylogenomic analysis of two novel actinomycetes isolated from the deep Southern Ocean.</title>
        <authorList>
            <person name="Parra J."/>
        </authorList>
    </citation>
    <scope>NUCLEOTIDE SEQUENCE [LARGE SCALE GENOMIC DNA]</scope>
    <source>
        <strain evidence="6 7">KRD-168</strain>
    </source>
</reference>
<feature type="transmembrane region" description="Helical" evidence="3">
    <location>
        <begin position="42"/>
        <end position="64"/>
    </location>
</feature>
<evidence type="ECO:0000256" key="1">
    <source>
        <dbReference type="ARBA" id="ARBA00009186"/>
    </source>
</evidence>
<feature type="transmembrane region" description="Helical" evidence="3">
    <location>
        <begin position="213"/>
        <end position="232"/>
    </location>
</feature>
<feature type="transmembrane region" description="Helical" evidence="3">
    <location>
        <begin position="84"/>
        <end position="112"/>
    </location>
</feature>
<evidence type="ECO:0000313" key="7">
    <source>
        <dbReference type="Proteomes" id="UP000694287"/>
    </source>
</evidence>
<evidence type="ECO:0000259" key="4">
    <source>
        <dbReference type="Pfam" id="PF01578"/>
    </source>
</evidence>
<feature type="domain" description="Cytochrome c-type biogenesis protein CcmF C-terminal" evidence="5">
    <location>
        <begin position="318"/>
        <end position="638"/>
    </location>
</feature>
<dbReference type="InterPro" id="IPR002541">
    <property type="entry name" value="Cyt_c_assembly"/>
</dbReference>
<dbReference type="Proteomes" id="UP000694287">
    <property type="component" value="Unassembled WGS sequence"/>
</dbReference>
<feature type="transmembrane region" description="Helical" evidence="3">
    <location>
        <begin position="6"/>
        <end position="30"/>
    </location>
</feature>
<comment type="similarity">
    <text evidence="1">Belongs to the CcmF/CycK/Ccl1/NrfE/CcsA family.</text>
</comment>
<dbReference type="EMBL" id="JADQDK010000001">
    <property type="protein sequence ID" value="MBW0133251.1"/>
    <property type="molecule type" value="Genomic_DNA"/>
</dbReference>
<keyword evidence="3" id="KW-1133">Transmembrane helix</keyword>
<keyword evidence="3" id="KW-0812">Transmembrane</keyword>
<keyword evidence="7" id="KW-1185">Reference proteome</keyword>
<keyword evidence="3" id="KW-0472">Membrane</keyword>
<sequence length="661" mass="70180">MTTLVPAAGWAGAMLGLAGSIVLGVLGLRAQRRPDAVRHRQLRVAVWCMLGGAVLAMAALEVALLTDNFAVSYVAETHSRATPLLFTITSAWAALDGSLVLWALVLAGYTAVVARGVPDTSDRLGTGALGLLGLVAAFFFAMILLAANPFEILANPPADGPGPNPILADNFLIALHPPMLYLGYVGFTVPFAYAMSALLLREGGVDWLRRTRRANLVAWSFLTGGLVLGGWWSYEVLGWGGYWAWDPVENAALIPWLVATAFIHSSVVQVRRGMLQAWNFVLVLATFALTILGTFLTRSSVVVSVHSFSQSPIGPALLAFFVVVVVFGLTLIVLRAERVASLSRPESLASREGMFLVNNLLLSLFAFVVLLGTTYPILVEALTGQQVSVGRPFFDRMAVPLGFALLLAMGVGPVTPYRHATAAVLWERLRIPLLAAAVASVAVVGAGVRSPGVVAVVGIAAGIATSTVRQLLVSAPARTPAGLLRLVRGQRGYWGGQLAHLGVALTAAVIAVSGGLAERSTITLDRGQSAEFAGYTVTFEVSERHQLPDRLVTDAHIVLRSGGEIVRVAEPRLNSFPGQTQAVGNPSVWTTPAQDVYVALGALTPERVTLNLFRYPFMVWLWLAGALVAAGGFWALGGRRWRPGPVAESRKEPRSEVGSGV</sequence>